<sequence length="126" mass="12530">MRPDRGGVAAGPMPGGGVRHPSLWRTPTPYLFLGVAAMMAVIVVALLVLLCTRRRNGPSRQLQEAGGGGGGGDKAASAGGVLVPLDREPCRVFVIMAGERAPSFLASAKPLALATTGAGAGAGAAV</sequence>
<evidence type="ECO:0000313" key="10">
    <source>
        <dbReference type="EMBL" id="CAL5041828.1"/>
    </source>
</evidence>
<feature type="region of interest" description="Disordered" evidence="8">
    <location>
        <begin position="1"/>
        <end position="20"/>
    </location>
</feature>
<keyword evidence="7 9" id="KW-0472">Membrane</keyword>
<keyword evidence="5" id="KW-0029">Amino-acid transport</keyword>
<dbReference type="AlphaFoldDB" id="A0ABC9DNB2"/>
<organism evidence="10 11">
    <name type="scientific">Urochloa decumbens</name>
    <dbReference type="NCBI Taxonomy" id="240449"/>
    <lineage>
        <taxon>Eukaryota</taxon>
        <taxon>Viridiplantae</taxon>
        <taxon>Streptophyta</taxon>
        <taxon>Embryophyta</taxon>
        <taxon>Tracheophyta</taxon>
        <taxon>Spermatophyta</taxon>
        <taxon>Magnoliopsida</taxon>
        <taxon>Liliopsida</taxon>
        <taxon>Poales</taxon>
        <taxon>Poaceae</taxon>
        <taxon>PACMAD clade</taxon>
        <taxon>Panicoideae</taxon>
        <taxon>Panicodae</taxon>
        <taxon>Paniceae</taxon>
        <taxon>Melinidinae</taxon>
        <taxon>Urochloa</taxon>
    </lineage>
</organism>
<evidence type="ECO:0000256" key="7">
    <source>
        <dbReference type="ARBA" id="ARBA00023136"/>
    </source>
</evidence>
<dbReference type="GO" id="GO:0080143">
    <property type="term" value="P:regulation of amino acid export"/>
    <property type="evidence" value="ECO:0007669"/>
    <property type="project" value="UniProtKB-ARBA"/>
</dbReference>
<dbReference type="Proteomes" id="UP001497457">
    <property type="component" value="Chromosome 34rd"/>
</dbReference>
<evidence type="ECO:0000313" key="11">
    <source>
        <dbReference type="Proteomes" id="UP001497457"/>
    </source>
</evidence>
<keyword evidence="6 9" id="KW-1133">Transmembrane helix</keyword>
<evidence type="ECO:0000256" key="6">
    <source>
        <dbReference type="ARBA" id="ARBA00022989"/>
    </source>
</evidence>
<accession>A0ABC9DNB2</accession>
<dbReference type="PANTHER" id="PTHR33228">
    <property type="entry name" value="PROTEIN GLUTAMINE DUMPER 4-RELATED"/>
    <property type="match status" value="1"/>
</dbReference>
<name>A0ABC9DNB2_9POAL</name>
<evidence type="ECO:0000256" key="9">
    <source>
        <dbReference type="SAM" id="Phobius"/>
    </source>
</evidence>
<dbReference type="InterPro" id="IPR040359">
    <property type="entry name" value="GDU"/>
</dbReference>
<keyword evidence="4 9" id="KW-0812">Transmembrane</keyword>
<dbReference type="GO" id="GO:0016020">
    <property type="term" value="C:membrane"/>
    <property type="evidence" value="ECO:0007669"/>
    <property type="project" value="UniProtKB-SubCell"/>
</dbReference>
<dbReference type="GO" id="GO:0006865">
    <property type="term" value="P:amino acid transport"/>
    <property type="evidence" value="ECO:0007669"/>
    <property type="project" value="UniProtKB-KW"/>
</dbReference>
<comment type="similarity">
    <text evidence="2">Belongs to the GLUTAMINE DUMPER 1 (TC 9.B.60) family.</text>
</comment>
<evidence type="ECO:0000256" key="5">
    <source>
        <dbReference type="ARBA" id="ARBA00022970"/>
    </source>
</evidence>
<comment type="subcellular location">
    <subcellularLocation>
        <location evidence="1">Membrane</location>
        <topology evidence="1">Single-pass membrane protein</topology>
    </subcellularLocation>
</comment>
<evidence type="ECO:0000256" key="3">
    <source>
        <dbReference type="ARBA" id="ARBA00022448"/>
    </source>
</evidence>
<evidence type="ECO:0000256" key="1">
    <source>
        <dbReference type="ARBA" id="ARBA00004167"/>
    </source>
</evidence>
<dbReference type="EMBL" id="OZ075144">
    <property type="protein sequence ID" value="CAL5041828.1"/>
    <property type="molecule type" value="Genomic_DNA"/>
</dbReference>
<keyword evidence="11" id="KW-1185">Reference proteome</keyword>
<keyword evidence="3" id="KW-0813">Transport</keyword>
<feature type="transmembrane region" description="Helical" evidence="9">
    <location>
        <begin position="30"/>
        <end position="51"/>
    </location>
</feature>
<dbReference type="PANTHER" id="PTHR33228:SF49">
    <property type="entry name" value="PROTEIN GLUTAMINE DUMPER 5"/>
    <property type="match status" value="1"/>
</dbReference>
<proteinExistence type="inferred from homology"/>
<evidence type="ECO:0000256" key="8">
    <source>
        <dbReference type="SAM" id="MobiDB-lite"/>
    </source>
</evidence>
<protein>
    <submittedName>
        <fullName evidence="10">Uncharacterized protein</fullName>
    </submittedName>
</protein>
<evidence type="ECO:0000256" key="2">
    <source>
        <dbReference type="ARBA" id="ARBA00009977"/>
    </source>
</evidence>
<reference evidence="10" key="1">
    <citation type="submission" date="2024-10" db="EMBL/GenBank/DDBJ databases">
        <authorList>
            <person name="Ryan C."/>
        </authorList>
    </citation>
    <scope>NUCLEOTIDE SEQUENCE [LARGE SCALE GENOMIC DNA]</scope>
</reference>
<feature type="compositionally biased region" description="Low complexity" evidence="8">
    <location>
        <begin position="1"/>
        <end position="12"/>
    </location>
</feature>
<evidence type="ECO:0000256" key="4">
    <source>
        <dbReference type="ARBA" id="ARBA00022692"/>
    </source>
</evidence>
<gene>
    <name evidence="10" type="ORF">URODEC1_LOCUS86877</name>
</gene>